<evidence type="ECO:0000259" key="2">
    <source>
        <dbReference type="Pfam" id="PF10440"/>
    </source>
</evidence>
<reference evidence="3 6" key="1">
    <citation type="journal article" date="2011" name="Nature">
        <title>The Medicago genome provides insight into the evolution of rhizobial symbioses.</title>
        <authorList>
            <person name="Young N.D."/>
            <person name="Debelle F."/>
            <person name="Oldroyd G.E."/>
            <person name="Geurts R."/>
            <person name="Cannon S.B."/>
            <person name="Udvardi M.K."/>
            <person name="Benedito V.A."/>
            <person name="Mayer K.F."/>
            <person name="Gouzy J."/>
            <person name="Schoof H."/>
            <person name="Van de Peer Y."/>
            <person name="Proost S."/>
            <person name="Cook D.R."/>
            <person name="Meyers B.C."/>
            <person name="Spannagl M."/>
            <person name="Cheung F."/>
            <person name="De Mita S."/>
            <person name="Krishnakumar V."/>
            <person name="Gundlach H."/>
            <person name="Zhou S."/>
            <person name="Mudge J."/>
            <person name="Bharti A.K."/>
            <person name="Murray J.D."/>
            <person name="Naoumkina M.A."/>
            <person name="Rosen B."/>
            <person name="Silverstein K.A."/>
            <person name="Tang H."/>
            <person name="Rombauts S."/>
            <person name="Zhao P.X."/>
            <person name="Zhou P."/>
            <person name="Barbe V."/>
            <person name="Bardou P."/>
            <person name="Bechner M."/>
            <person name="Bellec A."/>
            <person name="Berger A."/>
            <person name="Berges H."/>
            <person name="Bidwell S."/>
            <person name="Bisseling T."/>
            <person name="Choisne N."/>
            <person name="Couloux A."/>
            <person name="Denny R."/>
            <person name="Deshpande S."/>
            <person name="Dai X."/>
            <person name="Doyle J.J."/>
            <person name="Dudez A.M."/>
            <person name="Farmer A.D."/>
            <person name="Fouteau S."/>
            <person name="Franken C."/>
            <person name="Gibelin C."/>
            <person name="Gish J."/>
            <person name="Goldstein S."/>
            <person name="Gonzalez A.J."/>
            <person name="Green P.J."/>
            <person name="Hallab A."/>
            <person name="Hartog M."/>
            <person name="Hua A."/>
            <person name="Humphray S.J."/>
            <person name="Jeong D.H."/>
            <person name="Jing Y."/>
            <person name="Jocker A."/>
            <person name="Kenton S.M."/>
            <person name="Kim D.J."/>
            <person name="Klee K."/>
            <person name="Lai H."/>
            <person name="Lang C."/>
            <person name="Lin S."/>
            <person name="Macmil S.L."/>
            <person name="Magdelenat G."/>
            <person name="Matthews L."/>
            <person name="McCorrison J."/>
            <person name="Monaghan E.L."/>
            <person name="Mun J.H."/>
            <person name="Najar F.Z."/>
            <person name="Nicholson C."/>
            <person name="Noirot C."/>
            <person name="O'Bleness M."/>
            <person name="Paule C.R."/>
            <person name="Poulain J."/>
            <person name="Prion F."/>
            <person name="Qin B."/>
            <person name="Qu C."/>
            <person name="Retzel E.F."/>
            <person name="Riddle C."/>
            <person name="Sallet E."/>
            <person name="Samain S."/>
            <person name="Samson N."/>
            <person name="Sanders I."/>
            <person name="Saurat O."/>
            <person name="Scarpelli C."/>
            <person name="Schiex T."/>
            <person name="Segurens B."/>
            <person name="Severin A.J."/>
            <person name="Sherrier D.J."/>
            <person name="Shi R."/>
            <person name="Sims S."/>
            <person name="Singer S.R."/>
            <person name="Sinharoy S."/>
            <person name="Sterck L."/>
            <person name="Viollet A."/>
            <person name="Wang B.B."/>
            <person name="Wang K."/>
            <person name="Wang M."/>
            <person name="Wang X."/>
            <person name="Warfsmann J."/>
            <person name="Weissenbach J."/>
            <person name="White D.D."/>
            <person name="White J.D."/>
            <person name="Wiley G.B."/>
            <person name="Wincker P."/>
            <person name="Xing Y."/>
            <person name="Yang L."/>
            <person name="Yao Z."/>
            <person name="Ying F."/>
            <person name="Zhai J."/>
            <person name="Zhou L."/>
            <person name="Zuber A."/>
            <person name="Denarie J."/>
            <person name="Dixon R.A."/>
            <person name="May G.D."/>
            <person name="Schwartz D.C."/>
            <person name="Rogers J."/>
            <person name="Quetier F."/>
            <person name="Town C.D."/>
            <person name="Roe B.A."/>
        </authorList>
    </citation>
    <scope>NUCLEOTIDE SEQUENCE [LARGE SCALE GENOMIC DNA]</scope>
    <source>
        <strain evidence="3">A17</strain>
        <strain evidence="5 6">cv. Jemalong A17</strain>
    </source>
</reference>
<evidence type="ECO:0000313" key="5">
    <source>
        <dbReference type="EnsemblPlants" id="KEH43048"/>
    </source>
</evidence>
<dbReference type="EMBL" id="PSQE01000001">
    <property type="protein sequence ID" value="RHN80705.1"/>
    <property type="molecule type" value="Genomic_DNA"/>
</dbReference>
<dbReference type="PANTHER" id="PTHR34271">
    <property type="entry name" value="NUCLEOLAR HISTONE METHYLTRANSFERASE-RELATED PROTEIN"/>
    <property type="match status" value="1"/>
</dbReference>
<evidence type="ECO:0000313" key="4">
    <source>
        <dbReference type="EMBL" id="RHN80705.1"/>
    </source>
</evidence>
<reference evidence="7" key="4">
    <citation type="journal article" date="2018" name="Nat. Plants">
        <title>Whole-genome landscape of Medicago truncatula symbiotic genes.</title>
        <authorList>
            <person name="Pecrix Y."/>
            <person name="Staton S.E."/>
            <person name="Sallet E."/>
            <person name="Lelandais-Briere C."/>
            <person name="Moreau S."/>
            <person name="Carrere S."/>
            <person name="Blein T."/>
            <person name="Jardinaud M.F."/>
            <person name="Latrasse D."/>
            <person name="Zouine M."/>
            <person name="Zahm M."/>
            <person name="Kreplak J."/>
            <person name="Mayjonade B."/>
            <person name="Satge C."/>
            <person name="Perez M."/>
            <person name="Cauet S."/>
            <person name="Marande W."/>
            <person name="Chantry-Darmon C."/>
            <person name="Lopez-Roques C."/>
            <person name="Bouchez O."/>
            <person name="Berard A."/>
            <person name="Debelle F."/>
            <person name="Munos S."/>
            <person name="Bendahmane A."/>
            <person name="Berges H."/>
            <person name="Niebel A."/>
            <person name="Buitink J."/>
            <person name="Frugier F."/>
            <person name="Benhamed M."/>
            <person name="Crespi M."/>
            <person name="Gouzy J."/>
            <person name="Gamas P."/>
        </authorList>
    </citation>
    <scope>NUCLEOTIDE SEQUENCE [LARGE SCALE GENOMIC DNA]</scope>
    <source>
        <strain evidence="7">cv. Jemalong A17</strain>
    </source>
</reference>
<dbReference type="EnsemblPlants" id="KEH43048">
    <property type="protein sequence ID" value="KEH43048"/>
    <property type="gene ID" value="MTR_1g081780"/>
</dbReference>
<organism evidence="3 6">
    <name type="scientific">Medicago truncatula</name>
    <name type="common">Barrel medic</name>
    <name type="synonym">Medicago tribuloides</name>
    <dbReference type="NCBI Taxonomy" id="3880"/>
    <lineage>
        <taxon>Eukaryota</taxon>
        <taxon>Viridiplantae</taxon>
        <taxon>Streptophyta</taxon>
        <taxon>Embryophyta</taxon>
        <taxon>Tracheophyta</taxon>
        <taxon>Spermatophyta</taxon>
        <taxon>Magnoliopsida</taxon>
        <taxon>eudicotyledons</taxon>
        <taxon>Gunneridae</taxon>
        <taxon>Pentapetalae</taxon>
        <taxon>rosids</taxon>
        <taxon>fabids</taxon>
        <taxon>Fabales</taxon>
        <taxon>Fabaceae</taxon>
        <taxon>Papilionoideae</taxon>
        <taxon>50 kb inversion clade</taxon>
        <taxon>NPAAA clade</taxon>
        <taxon>Hologalegina</taxon>
        <taxon>IRL clade</taxon>
        <taxon>Trifolieae</taxon>
        <taxon>Medicago</taxon>
    </lineage>
</organism>
<dbReference type="Proteomes" id="UP000265566">
    <property type="component" value="Chromosome 1"/>
</dbReference>
<dbReference type="PANTHER" id="PTHR34271:SF1">
    <property type="entry name" value="NUCLEOLAR HISTONE METHYLTRANSFERASE-RELATED PROTEIN"/>
    <property type="match status" value="1"/>
</dbReference>
<dbReference type="InterPro" id="IPR018848">
    <property type="entry name" value="WIYLD_domain"/>
</dbReference>
<dbReference type="Proteomes" id="UP000002051">
    <property type="component" value="Unassembled WGS sequence"/>
</dbReference>
<sequence>MAPRGRPKKGERRMDAALDAMIPFGFPNKLVRQTVDQLLKVYDGSWVFIEEHAYTLLIDTLLEKQQNQNQNQNQDCLIEGNPGNGPNEASASGCSNRTLLLPCSSNMDASDDAPLPSQAVGTISAASETGHQLPMTVDTASATSKAVIELPIKPVNNSATTSQPSNQLSIMAADTETAASKTVNELPIKPVDTSSVTSQPSNPPSIKAVGTVSATNEINNQVPSKAIIETVSADNGYEIPQTKSSQPIGKLCHKKRRPCHGWISDDDEEELIELPALYKLVNGVPMKTKLVNGIK</sequence>
<reference evidence="5" key="3">
    <citation type="submission" date="2015-04" db="UniProtKB">
        <authorList>
            <consortium name="EnsemblPlants"/>
        </authorList>
    </citation>
    <scope>IDENTIFICATION</scope>
    <source>
        <strain evidence="5">cv. Jemalong A17</strain>
    </source>
</reference>
<dbReference type="KEGG" id="mtr:25484662"/>
<dbReference type="EMBL" id="CM001217">
    <property type="protein sequence ID" value="KEH43048.1"/>
    <property type="molecule type" value="Genomic_DNA"/>
</dbReference>
<evidence type="ECO:0000313" key="6">
    <source>
        <dbReference type="Proteomes" id="UP000002051"/>
    </source>
</evidence>
<dbReference type="Gramene" id="rna4662">
    <property type="protein sequence ID" value="RHN80705.1"/>
    <property type="gene ID" value="gene4662"/>
</dbReference>
<gene>
    <name evidence="5" type="primary">25484662</name>
    <name evidence="3" type="ordered locus">MTR_1g081780</name>
    <name evidence="4" type="ORF">MtrunA17_Chr1g0191161</name>
</gene>
<dbReference type="HOGENOM" id="CLU_1167550_0_0_1"/>
<protein>
    <submittedName>
        <fullName evidence="4">Putative WIYLD domain-containing protein</fullName>
    </submittedName>
    <submittedName>
        <fullName evidence="3">Ubiquitin-binding WIYLD domain protein</fullName>
    </submittedName>
</protein>
<evidence type="ECO:0000313" key="3">
    <source>
        <dbReference type="EMBL" id="KEH43048.1"/>
    </source>
</evidence>
<proteinExistence type="predicted"/>
<evidence type="ECO:0000313" key="7">
    <source>
        <dbReference type="Proteomes" id="UP000265566"/>
    </source>
</evidence>
<feature type="region of interest" description="Disordered" evidence="1">
    <location>
        <begin position="74"/>
        <end position="93"/>
    </location>
</feature>
<dbReference type="AlphaFoldDB" id="A0A072VNQ1"/>
<dbReference type="OrthoDB" id="1898570at2759"/>
<reference evidence="4" key="5">
    <citation type="journal article" date="2018" name="Nat. Plants">
        <title>Whole-genome landscape of Medicago truncatula symbiotic genes.</title>
        <authorList>
            <person name="Pecrix Y."/>
            <person name="Gamas P."/>
            <person name="Carrere S."/>
        </authorList>
    </citation>
    <scope>NUCLEOTIDE SEQUENCE</scope>
    <source>
        <tissue evidence="4">Leaves</tissue>
    </source>
</reference>
<reference evidence="3 6" key="2">
    <citation type="journal article" date="2014" name="BMC Genomics">
        <title>An improved genome release (version Mt4.0) for the model legume Medicago truncatula.</title>
        <authorList>
            <person name="Tang H."/>
            <person name="Krishnakumar V."/>
            <person name="Bidwell S."/>
            <person name="Rosen B."/>
            <person name="Chan A."/>
            <person name="Zhou S."/>
            <person name="Gentzbittel L."/>
            <person name="Childs K.L."/>
            <person name="Yandell M."/>
            <person name="Gundlach H."/>
            <person name="Mayer K.F."/>
            <person name="Schwartz D.C."/>
            <person name="Town C.D."/>
        </authorList>
    </citation>
    <scope>GENOME REANNOTATION</scope>
    <source>
        <strain evidence="3">A17</strain>
        <strain evidence="5 6">cv. Jemalong A17</strain>
    </source>
</reference>
<dbReference type="Gene3D" id="1.10.8.850">
    <property type="entry name" value="Histone-lysine N methyltransferase , C-terminal domain-like"/>
    <property type="match status" value="1"/>
</dbReference>
<dbReference type="InterPro" id="IPR043017">
    <property type="entry name" value="WIYLD_dom_sf"/>
</dbReference>
<dbReference type="STRING" id="3880.A0A072VNQ1"/>
<dbReference type="Pfam" id="PF10440">
    <property type="entry name" value="WIYLD"/>
    <property type="match status" value="1"/>
</dbReference>
<name>A0A072VNQ1_MEDTR</name>
<feature type="domain" description="WIYLD" evidence="2">
    <location>
        <begin position="7"/>
        <end position="66"/>
    </location>
</feature>
<keyword evidence="6" id="KW-1185">Reference proteome</keyword>
<evidence type="ECO:0000256" key="1">
    <source>
        <dbReference type="SAM" id="MobiDB-lite"/>
    </source>
</evidence>
<accession>A0A072VNQ1</accession>